<dbReference type="PANTHER" id="PTHR30157:SF0">
    <property type="entry name" value="NADPH-DEPENDENT FERRIC-CHELATE REDUCTASE"/>
    <property type="match status" value="1"/>
</dbReference>
<dbReference type="EMBL" id="CP025781">
    <property type="protein sequence ID" value="QBC44749.1"/>
    <property type="molecule type" value="Genomic_DNA"/>
</dbReference>
<evidence type="ECO:0000256" key="1">
    <source>
        <dbReference type="ARBA" id="ARBA00035644"/>
    </source>
</evidence>
<reference evidence="3 4" key="1">
    <citation type="submission" date="2018-01" db="EMBL/GenBank/DDBJ databases">
        <title>Genome sequence of Iodobacter sp. strain PCH194 isolated from Indian Trans-Himalaya.</title>
        <authorList>
            <person name="Kumar V."/>
            <person name="Thakur V."/>
            <person name="Kumar S."/>
            <person name="Singh D."/>
        </authorList>
    </citation>
    <scope>NUCLEOTIDE SEQUENCE [LARGE SCALE GENOMIC DNA]</scope>
    <source>
        <strain evidence="3 4">PCH194</strain>
    </source>
</reference>
<dbReference type="PROSITE" id="PS51384">
    <property type="entry name" value="FAD_FR"/>
    <property type="match status" value="1"/>
</dbReference>
<dbReference type="RefSeq" id="WP_130107271.1">
    <property type="nucleotide sequence ID" value="NZ_CP025781.1"/>
</dbReference>
<dbReference type="Gene3D" id="2.40.30.10">
    <property type="entry name" value="Translation factors"/>
    <property type="match status" value="1"/>
</dbReference>
<organism evidence="3 4">
    <name type="scientific">Iodobacter fluviatilis</name>
    <dbReference type="NCBI Taxonomy" id="537"/>
    <lineage>
        <taxon>Bacteria</taxon>
        <taxon>Pseudomonadati</taxon>
        <taxon>Pseudomonadota</taxon>
        <taxon>Betaproteobacteria</taxon>
        <taxon>Neisseriales</taxon>
        <taxon>Chitinibacteraceae</taxon>
        <taxon>Iodobacter</taxon>
    </lineage>
</organism>
<sequence>MSQEATPKKKPRRLQVLKSVQLTPHLQRLTLGGPELEHFPSGSNGAHIKLLLPQQGQALTLPTAGPKGLIWPAAQDRPLVRTYSIRQFNEERKELTVDFVIHDEYGPASFWAKHAQIGDEVGLGGPGGPALFNPDAEYFLLAGDLSALPLIAAVLEMLPSNAIGHAFIEIPSEQDQQTLQHPEGIKLTWLISPTPSSRLPQAVLDLPWPEQVVSATVAGEAKAVVLIRNYLRLEKKLTVSHCYAVPYWKNQHSEEAYHEERHRTMDEVLTPA</sequence>
<gene>
    <name evidence="3" type="ORF">C1H71_15215</name>
</gene>
<dbReference type="SUPFAM" id="SSF63380">
    <property type="entry name" value="Riboflavin synthase domain-like"/>
    <property type="match status" value="1"/>
</dbReference>
<dbReference type="InterPro" id="IPR039374">
    <property type="entry name" value="SIP_fam"/>
</dbReference>
<proteinExistence type="inferred from homology"/>
<feature type="domain" description="FAD-binding FR-type" evidence="2">
    <location>
        <begin position="9"/>
        <end position="133"/>
    </location>
</feature>
<name>A0A7G3GC68_9NEIS</name>
<dbReference type="KEGG" id="ifl:C1H71_15215"/>
<evidence type="ECO:0000313" key="3">
    <source>
        <dbReference type="EMBL" id="QBC44749.1"/>
    </source>
</evidence>
<dbReference type="InterPro" id="IPR039261">
    <property type="entry name" value="FNR_nucleotide-bd"/>
</dbReference>
<dbReference type="Pfam" id="PF04954">
    <property type="entry name" value="SIP"/>
    <property type="match status" value="1"/>
</dbReference>
<dbReference type="Pfam" id="PF08021">
    <property type="entry name" value="FAD_binding_9"/>
    <property type="match status" value="1"/>
</dbReference>
<comment type="similarity">
    <text evidence="1">Belongs to the SIP oxidoreductase family.</text>
</comment>
<dbReference type="GO" id="GO:0016491">
    <property type="term" value="F:oxidoreductase activity"/>
    <property type="evidence" value="ECO:0007669"/>
    <property type="project" value="InterPro"/>
</dbReference>
<keyword evidence="4" id="KW-1185">Reference proteome</keyword>
<protein>
    <submittedName>
        <fullName evidence="3">Siderophore-interacting protein</fullName>
    </submittedName>
</protein>
<dbReference type="InterPro" id="IPR017938">
    <property type="entry name" value="Riboflavin_synthase-like_b-brl"/>
</dbReference>
<dbReference type="AlphaFoldDB" id="A0A7G3GC68"/>
<accession>A0A7G3GC68</accession>
<dbReference type="InterPro" id="IPR017927">
    <property type="entry name" value="FAD-bd_FR_type"/>
</dbReference>
<dbReference type="InterPro" id="IPR013113">
    <property type="entry name" value="SIP_FAD-bd"/>
</dbReference>
<dbReference type="InterPro" id="IPR007037">
    <property type="entry name" value="SIP_rossman_dom"/>
</dbReference>
<evidence type="ECO:0000313" key="4">
    <source>
        <dbReference type="Proteomes" id="UP000515917"/>
    </source>
</evidence>
<evidence type="ECO:0000259" key="2">
    <source>
        <dbReference type="PROSITE" id="PS51384"/>
    </source>
</evidence>
<dbReference type="PANTHER" id="PTHR30157">
    <property type="entry name" value="FERRIC REDUCTASE, NADPH-DEPENDENT"/>
    <property type="match status" value="1"/>
</dbReference>
<dbReference type="Gene3D" id="3.40.50.80">
    <property type="entry name" value="Nucleotide-binding domain of ferredoxin-NADP reductase (FNR) module"/>
    <property type="match status" value="1"/>
</dbReference>
<dbReference type="CDD" id="cd06193">
    <property type="entry name" value="siderophore_interacting"/>
    <property type="match status" value="1"/>
</dbReference>
<dbReference type="Proteomes" id="UP000515917">
    <property type="component" value="Chromosome"/>
</dbReference>